<organism evidence="1 2">
    <name type="scientific">Racocetra persica</name>
    <dbReference type="NCBI Taxonomy" id="160502"/>
    <lineage>
        <taxon>Eukaryota</taxon>
        <taxon>Fungi</taxon>
        <taxon>Fungi incertae sedis</taxon>
        <taxon>Mucoromycota</taxon>
        <taxon>Glomeromycotina</taxon>
        <taxon>Glomeromycetes</taxon>
        <taxon>Diversisporales</taxon>
        <taxon>Gigasporaceae</taxon>
        <taxon>Racocetra</taxon>
    </lineage>
</organism>
<feature type="non-terminal residue" evidence="1">
    <location>
        <position position="1"/>
    </location>
</feature>
<gene>
    <name evidence="1" type="ORF">RPERSI_LOCUS25930</name>
</gene>
<keyword evidence="2" id="KW-1185">Reference proteome</keyword>
<reference evidence="1" key="1">
    <citation type="submission" date="2021-06" db="EMBL/GenBank/DDBJ databases">
        <authorList>
            <person name="Kallberg Y."/>
            <person name="Tangrot J."/>
            <person name="Rosling A."/>
        </authorList>
    </citation>
    <scope>NUCLEOTIDE SEQUENCE</scope>
    <source>
        <strain evidence="1">MA461A</strain>
    </source>
</reference>
<comment type="caution">
    <text evidence="1">The sequence shown here is derived from an EMBL/GenBank/DDBJ whole genome shotgun (WGS) entry which is preliminary data.</text>
</comment>
<dbReference type="Proteomes" id="UP000789920">
    <property type="component" value="Unassembled WGS sequence"/>
</dbReference>
<evidence type="ECO:0000313" key="2">
    <source>
        <dbReference type="Proteomes" id="UP000789920"/>
    </source>
</evidence>
<sequence length="267" mass="30804">LRKQAKSLEISGERLRGSLDLADFINVEELYCYDNQLTGIKWATGVPSKLRVLHVGNNNFPAQDLSLFSSLAALETLNLGNNNFTGSLRWLEGLINLQALDISDTNIDSGLNYLPKSVKSLFCRVERKVSCQKIKEELENYHLGHDCYDLAAWRKEEENNNKEFYNLGTELADPEEKFLKLAGNIFHEFAQSEREKNDTTLWQKKLREFRQALAEMDQSEEENVFNLTNFRNKFKFDPHDLVSVVEKYILAQEKENSKQSEEKLGSQ</sequence>
<name>A0ACA9S2M1_9GLOM</name>
<evidence type="ECO:0000313" key="1">
    <source>
        <dbReference type="EMBL" id="CAG8822986.1"/>
    </source>
</evidence>
<dbReference type="EMBL" id="CAJVQC010086934">
    <property type="protein sequence ID" value="CAG8822986.1"/>
    <property type="molecule type" value="Genomic_DNA"/>
</dbReference>
<feature type="non-terminal residue" evidence="1">
    <location>
        <position position="267"/>
    </location>
</feature>
<proteinExistence type="predicted"/>
<protein>
    <submittedName>
        <fullName evidence="1">32219_t:CDS:1</fullName>
    </submittedName>
</protein>
<accession>A0ACA9S2M1</accession>